<keyword evidence="5" id="KW-0804">Transcription</keyword>
<proteinExistence type="inferred from homology"/>
<dbReference type="GO" id="GO:0003677">
    <property type="term" value="F:DNA binding"/>
    <property type="evidence" value="ECO:0007669"/>
    <property type="project" value="UniProtKB-KW"/>
</dbReference>
<dbReference type="PANTHER" id="PTHR30293">
    <property type="entry name" value="TRANSCRIPTIONAL REGULATORY PROTEIN NAC-RELATED"/>
    <property type="match status" value="1"/>
</dbReference>
<evidence type="ECO:0000259" key="6">
    <source>
        <dbReference type="PROSITE" id="PS50931"/>
    </source>
</evidence>
<protein>
    <submittedName>
        <fullName evidence="7">Transcriptional activator NhaR</fullName>
    </submittedName>
</protein>
<evidence type="ECO:0000256" key="5">
    <source>
        <dbReference type="ARBA" id="ARBA00023163"/>
    </source>
</evidence>
<dbReference type="Proteomes" id="UP000445000">
    <property type="component" value="Unassembled WGS sequence"/>
</dbReference>
<accession>A0A829Y947</accession>
<keyword evidence="2" id="KW-0805">Transcription regulation</keyword>
<dbReference type="PROSITE" id="PS50931">
    <property type="entry name" value="HTH_LYSR"/>
    <property type="match status" value="1"/>
</dbReference>
<sequence length="304" mass="34113">MSAVIRRLNYQHLLYFWSVVRTGSLTRACEELALAAPTISAQLRTLEERLGEKLLVKSGRTLVPTEVGRLVYSYANEIFGLGQELMEALEQRPSTRPLKLLIGIDDVLPKEIAYRIVEPGLQLKQPVRVICREGTLERLVADLAIHEVDVVLSDSPVTPSLNVRAYSHPLGSCNVYWMATPTLAKTLRRDFPKSLDGVPVLLPTDDTAIRRALDQWLDRQNVRPLLLGEFEDYAMLREFAREGHGFAPVPSVLEASFRRQHGFVRIGLAKGVKAEFYAISAERKIKHPAVAAMTDNARQLFSQS</sequence>
<feature type="domain" description="HTH lysR-type" evidence="6">
    <location>
        <begin position="8"/>
        <end position="65"/>
    </location>
</feature>
<dbReference type="Gene3D" id="1.10.10.10">
    <property type="entry name" value="Winged helix-like DNA-binding domain superfamily/Winged helix DNA-binding domain"/>
    <property type="match status" value="1"/>
</dbReference>
<name>A0A829Y947_9GAMM</name>
<dbReference type="RefSeq" id="WP_202624359.1">
    <property type="nucleotide sequence ID" value="NZ_BLJN01000001.1"/>
</dbReference>
<dbReference type="GO" id="GO:0003700">
    <property type="term" value="F:DNA-binding transcription factor activity"/>
    <property type="evidence" value="ECO:0007669"/>
    <property type="project" value="InterPro"/>
</dbReference>
<evidence type="ECO:0000256" key="4">
    <source>
        <dbReference type="ARBA" id="ARBA00023159"/>
    </source>
</evidence>
<organism evidence="7 8">
    <name type="scientific">Steroidobacter agaridevorans</name>
    <dbReference type="NCBI Taxonomy" id="2695856"/>
    <lineage>
        <taxon>Bacteria</taxon>
        <taxon>Pseudomonadati</taxon>
        <taxon>Pseudomonadota</taxon>
        <taxon>Gammaproteobacteria</taxon>
        <taxon>Steroidobacterales</taxon>
        <taxon>Steroidobacteraceae</taxon>
        <taxon>Steroidobacter</taxon>
    </lineage>
</organism>
<dbReference type="SUPFAM" id="SSF46785">
    <property type="entry name" value="Winged helix' DNA-binding domain"/>
    <property type="match status" value="1"/>
</dbReference>
<dbReference type="InterPro" id="IPR005119">
    <property type="entry name" value="LysR_subst-bd"/>
</dbReference>
<dbReference type="NCBIfam" id="NF008284">
    <property type="entry name" value="PRK11062.1"/>
    <property type="match status" value="1"/>
</dbReference>
<dbReference type="InterPro" id="IPR036390">
    <property type="entry name" value="WH_DNA-bd_sf"/>
</dbReference>
<evidence type="ECO:0000313" key="8">
    <source>
        <dbReference type="Proteomes" id="UP000445000"/>
    </source>
</evidence>
<dbReference type="InterPro" id="IPR000847">
    <property type="entry name" value="LysR_HTH_N"/>
</dbReference>
<dbReference type="GO" id="GO:2000142">
    <property type="term" value="P:regulation of DNA-templated transcription initiation"/>
    <property type="evidence" value="ECO:0007669"/>
    <property type="project" value="TreeGrafter"/>
</dbReference>
<dbReference type="Pfam" id="PF00126">
    <property type="entry name" value="HTH_1"/>
    <property type="match status" value="1"/>
</dbReference>
<dbReference type="Gene3D" id="3.40.190.290">
    <property type="match status" value="1"/>
</dbReference>
<keyword evidence="3" id="KW-0238">DNA-binding</keyword>
<keyword evidence="8" id="KW-1185">Reference proteome</keyword>
<dbReference type="SUPFAM" id="SSF53850">
    <property type="entry name" value="Periplasmic binding protein-like II"/>
    <property type="match status" value="1"/>
</dbReference>
<dbReference type="PANTHER" id="PTHR30293:SF2">
    <property type="entry name" value="TRANSCRIPTIONAL ACTIVATOR PROTEIN NHAR"/>
    <property type="match status" value="1"/>
</dbReference>
<evidence type="ECO:0000256" key="1">
    <source>
        <dbReference type="ARBA" id="ARBA00009437"/>
    </source>
</evidence>
<dbReference type="AlphaFoldDB" id="A0A829Y947"/>
<dbReference type="InterPro" id="IPR036388">
    <property type="entry name" value="WH-like_DNA-bd_sf"/>
</dbReference>
<gene>
    <name evidence="7" type="ORF">GCM10011487_12760</name>
</gene>
<reference evidence="8" key="1">
    <citation type="submission" date="2020-01" db="EMBL/GenBank/DDBJ databases">
        <title>'Steroidobacter agaridevorans' sp. nov., agar-degrading bacteria isolated from rhizosphere soils.</title>
        <authorList>
            <person name="Ikenaga M."/>
            <person name="Kataoka M."/>
            <person name="Murouchi A."/>
            <person name="Katsuragi S."/>
            <person name="Sakai M."/>
        </authorList>
    </citation>
    <scope>NUCLEOTIDE SEQUENCE [LARGE SCALE GENOMIC DNA]</scope>
    <source>
        <strain evidence="8">YU21-B</strain>
    </source>
</reference>
<evidence type="ECO:0000256" key="2">
    <source>
        <dbReference type="ARBA" id="ARBA00023015"/>
    </source>
</evidence>
<dbReference type="EMBL" id="BLJN01000001">
    <property type="protein sequence ID" value="GFE79276.1"/>
    <property type="molecule type" value="Genomic_DNA"/>
</dbReference>
<evidence type="ECO:0000313" key="7">
    <source>
        <dbReference type="EMBL" id="GFE79276.1"/>
    </source>
</evidence>
<comment type="caution">
    <text evidence="7">The sequence shown here is derived from an EMBL/GenBank/DDBJ whole genome shotgun (WGS) entry which is preliminary data.</text>
</comment>
<comment type="similarity">
    <text evidence="1">Belongs to the LysR transcriptional regulatory family.</text>
</comment>
<dbReference type="Pfam" id="PF03466">
    <property type="entry name" value="LysR_substrate"/>
    <property type="match status" value="1"/>
</dbReference>
<keyword evidence="4" id="KW-0010">Activator</keyword>
<evidence type="ECO:0000256" key="3">
    <source>
        <dbReference type="ARBA" id="ARBA00023125"/>
    </source>
</evidence>